<keyword evidence="2" id="KW-1185">Reference proteome</keyword>
<evidence type="ECO:0000313" key="2">
    <source>
        <dbReference type="Proteomes" id="UP000002892"/>
    </source>
</evidence>
<dbReference type="EMBL" id="CP003639">
    <property type="protein sequence ID" value="AFM40965.1"/>
    <property type="molecule type" value="Genomic_DNA"/>
</dbReference>
<dbReference type="AlphaFoldDB" id="I4D591"/>
<dbReference type="OrthoDB" id="3035206at2"/>
<sequence>MTDYRRSVLEAILPRITLRHSKLLPSEEKIGWLPVLLCHEPDLYMGLMDDGSWVFEGRSGLHLLSEPRSFFRVIVLLEQPINVIKEKIIDFFKDLDIIIDFDELFPSFEIVRAGLEEQRPYWSELAFKWYDELNLEKQKKLKDSLVIVENSRVITQSLRYRARKELRKLNRSEF</sequence>
<dbReference type="eggNOG" id="ENOG5034BCW">
    <property type="taxonomic scope" value="Bacteria"/>
</dbReference>
<evidence type="ECO:0000313" key="1">
    <source>
        <dbReference type="EMBL" id="AFM40965.1"/>
    </source>
</evidence>
<dbReference type="HOGENOM" id="CLU_1537597_0_0_9"/>
<reference evidence="1 2" key="1">
    <citation type="journal article" date="2012" name="J. Bacteriol.">
        <title>Complete genome sequences of Desulfosporosinus orientis DSM765T, Desulfosporosinus youngiae DSM17734T, Desulfosporosinus meridiei DSM13257T, and Desulfosporosinus acidiphilus DSM22704T.</title>
        <authorList>
            <person name="Pester M."/>
            <person name="Brambilla E."/>
            <person name="Alazard D."/>
            <person name="Rattei T."/>
            <person name="Weinmaier T."/>
            <person name="Han J."/>
            <person name="Lucas S."/>
            <person name="Lapidus A."/>
            <person name="Cheng J.F."/>
            <person name="Goodwin L."/>
            <person name="Pitluck S."/>
            <person name="Peters L."/>
            <person name="Ovchinnikova G."/>
            <person name="Teshima H."/>
            <person name="Detter J.C."/>
            <person name="Han C.S."/>
            <person name="Tapia R."/>
            <person name="Land M.L."/>
            <person name="Hauser L."/>
            <person name="Kyrpides N.C."/>
            <person name="Ivanova N.N."/>
            <person name="Pagani I."/>
            <person name="Huntmann M."/>
            <person name="Wei C.L."/>
            <person name="Davenport K.W."/>
            <person name="Daligault H."/>
            <person name="Chain P.S."/>
            <person name="Chen A."/>
            <person name="Mavromatis K."/>
            <person name="Markowitz V."/>
            <person name="Szeto E."/>
            <person name="Mikhailova N."/>
            <person name="Pati A."/>
            <person name="Wagner M."/>
            <person name="Woyke T."/>
            <person name="Ollivier B."/>
            <person name="Klenk H.P."/>
            <person name="Spring S."/>
            <person name="Loy A."/>
        </authorList>
    </citation>
    <scope>NUCLEOTIDE SEQUENCE [LARGE SCALE GENOMIC DNA]</scope>
    <source>
        <strain evidence="2">DSM 22704 / JCM 16185 / SJ4</strain>
    </source>
</reference>
<accession>I4D591</accession>
<name>I4D591_DESAJ</name>
<protein>
    <submittedName>
        <fullName evidence="1">Uncharacterized protein</fullName>
    </submittedName>
</protein>
<dbReference type="Proteomes" id="UP000002892">
    <property type="component" value="Chromosome"/>
</dbReference>
<proteinExistence type="predicted"/>
<dbReference type="KEGG" id="dai:Desaci_1990"/>
<dbReference type="STRING" id="646529.Desaci_1990"/>
<organism evidence="1 2">
    <name type="scientific">Desulfosporosinus acidiphilus (strain DSM 22704 / JCM 16185 / SJ4)</name>
    <dbReference type="NCBI Taxonomy" id="646529"/>
    <lineage>
        <taxon>Bacteria</taxon>
        <taxon>Bacillati</taxon>
        <taxon>Bacillota</taxon>
        <taxon>Clostridia</taxon>
        <taxon>Eubacteriales</taxon>
        <taxon>Desulfitobacteriaceae</taxon>
        <taxon>Desulfosporosinus</taxon>
    </lineage>
</organism>
<gene>
    <name evidence="1" type="ordered locus">Desaci_1990</name>
</gene>
<dbReference type="RefSeq" id="WP_014826970.1">
    <property type="nucleotide sequence ID" value="NC_018068.1"/>
</dbReference>